<organism evidence="2 3">
    <name type="scientific">Alicyclobacillus acidoterrestris (strain ATCC 49025 / DSM 3922 / CIP 106132 / NCIMB 13137 / GD3B)</name>
    <dbReference type="NCBI Taxonomy" id="1356854"/>
    <lineage>
        <taxon>Bacteria</taxon>
        <taxon>Bacillati</taxon>
        <taxon>Bacillota</taxon>
        <taxon>Bacilli</taxon>
        <taxon>Bacillales</taxon>
        <taxon>Alicyclobacillaceae</taxon>
        <taxon>Alicyclobacillus</taxon>
    </lineage>
</organism>
<keyword evidence="3" id="KW-1185">Reference proteome</keyword>
<dbReference type="CDD" id="cd00009">
    <property type="entry name" value="AAA"/>
    <property type="match status" value="1"/>
</dbReference>
<dbReference type="InterPro" id="IPR052026">
    <property type="entry name" value="ExeA_AAA_ATPase_DNA-bind"/>
</dbReference>
<accession>A0A9E6ZPF7</accession>
<dbReference type="PANTHER" id="PTHR35894:SF1">
    <property type="entry name" value="PHOSPHORIBULOKINASE _ URIDINE KINASE FAMILY"/>
    <property type="match status" value="1"/>
</dbReference>
<protein>
    <submittedName>
        <fullName evidence="2">AAA family ATPase</fullName>
    </submittedName>
</protein>
<gene>
    <name evidence="2" type="ORF">K1I37_02325</name>
</gene>
<sequence length="269" mass="31109">MVVFKSFYGFTHTPFSRDIPTDELYMSSTLEDILGRLKYAAERQWFAVVTGDCGTGKTTTIRRFSEALEQSKFKILYLSDSKLTPRHFYKGMLEQLGCEAKFYRGDAKRQLHREIELMRGIHSLSPVVVVDEAHLLDREMLEEVRFLLNFKMDAQSPMALILVGQNELWERLNLQAYAAIRQRIDLQCKLHHYDRAEVGAYIERHLAYAVAGQQSIFSDKAVDEIYRFSGGAPRLVNKLCTHCLMYGAQNRQRIIDDHMVERVIQGECS</sequence>
<name>A0A9E6ZPF7_ALIAG</name>
<dbReference type="AlphaFoldDB" id="A0A9E6ZPF7"/>
<feature type="domain" description="ORC1/DEAH AAA+ ATPase" evidence="1">
    <location>
        <begin position="44"/>
        <end position="172"/>
    </location>
</feature>
<evidence type="ECO:0000313" key="2">
    <source>
        <dbReference type="EMBL" id="UNO49409.1"/>
    </source>
</evidence>
<dbReference type="Proteomes" id="UP000829401">
    <property type="component" value="Chromosome"/>
</dbReference>
<evidence type="ECO:0000313" key="3">
    <source>
        <dbReference type="Proteomes" id="UP000829401"/>
    </source>
</evidence>
<proteinExistence type="predicted"/>
<dbReference type="InterPro" id="IPR049945">
    <property type="entry name" value="AAA_22"/>
</dbReference>
<dbReference type="PANTHER" id="PTHR35894">
    <property type="entry name" value="GENERAL SECRETION PATHWAY PROTEIN A-RELATED"/>
    <property type="match status" value="1"/>
</dbReference>
<reference evidence="3" key="1">
    <citation type="journal article" date="2022" name="G3 (Bethesda)">
        <title>Unveiling the complete genome sequence of Alicyclobacillus acidoterrestris DSM 3922T, a taint-producing strain.</title>
        <authorList>
            <person name="Leonardo I.C."/>
            <person name="Barreto Crespo M.T."/>
            <person name="Gaspar F.B."/>
        </authorList>
    </citation>
    <scope>NUCLEOTIDE SEQUENCE [LARGE SCALE GENOMIC DNA]</scope>
    <source>
        <strain evidence="3">DSM 3922</strain>
    </source>
</reference>
<dbReference type="GO" id="GO:0016887">
    <property type="term" value="F:ATP hydrolysis activity"/>
    <property type="evidence" value="ECO:0007669"/>
    <property type="project" value="InterPro"/>
</dbReference>
<dbReference type="EMBL" id="CP080467">
    <property type="protein sequence ID" value="UNO49409.1"/>
    <property type="molecule type" value="Genomic_DNA"/>
</dbReference>
<evidence type="ECO:0000259" key="1">
    <source>
        <dbReference type="Pfam" id="PF13401"/>
    </source>
</evidence>
<dbReference type="Pfam" id="PF13401">
    <property type="entry name" value="AAA_22"/>
    <property type="match status" value="1"/>
</dbReference>
<dbReference type="KEGG" id="aaco:K1I37_02325"/>